<dbReference type="Gene3D" id="1.10.286.10">
    <property type="match status" value="1"/>
</dbReference>
<keyword evidence="6" id="KW-0479">Metal-binding</keyword>
<dbReference type="GO" id="GO:0006730">
    <property type="term" value="P:one-carbon metabolic process"/>
    <property type="evidence" value="ECO:0007669"/>
    <property type="project" value="UniProtKB-UniRule"/>
</dbReference>
<comment type="pathway">
    <text evidence="2 6">Cofactor biosynthesis; 7,8-dihydroneopterin triphosphate biosynthesis; 7,8-dihydroneopterin triphosphate from GTP: step 1/1.</text>
</comment>
<accession>A0A2I7N301</accession>
<dbReference type="PROSITE" id="PS00859">
    <property type="entry name" value="GTP_CYCLOHYDROL_1_1"/>
    <property type="match status" value="1"/>
</dbReference>
<dbReference type="EMBL" id="CP024847">
    <property type="protein sequence ID" value="AUR50834.1"/>
    <property type="molecule type" value="Genomic_DNA"/>
</dbReference>
<evidence type="ECO:0000256" key="5">
    <source>
        <dbReference type="ARBA" id="ARBA00022801"/>
    </source>
</evidence>
<dbReference type="Gene3D" id="3.30.1130.10">
    <property type="match status" value="1"/>
</dbReference>
<dbReference type="InterPro" id="IPR018234">
    <property type="entry name" value="GTP_CycHdrlase_I_CS"/>
</dbReference>
<keyword evidence="5 6" id="KW-0378">Hydrolase</keyword>
<dbReference type="KEGG" id="nba:CUN60_00475"/>
<dbReference type="NCBIfam" id="TIGR00063">
    <property type="entry name" value="folE"/>
    <property type="match status" value="1"/>
</dbReference>
<dbReference type="InterPro" id="IPR020602">
    <property type="entry name" value="GTP_CycHdrlase_I_dom"/>
</dbReference>
<dbReference type="UniPathway" id="UPA00848">
    <property type="reaction ID" value="UER00151"/>
</dbReference>
<dbReference type="EC" id="3.5.4.16" evidence="6"/>
<dbReference type="Pfam" id="PF01227">
    <property type="entry name" value="GTP_cyclohydroI"/>
    <property type="match status" value="1"/>
</dbReference>
<feature type="domain" description="GTP cyclohydrolase I" evidence="7">
    <location>
        <begin position="37"/>
        <end position="213"/>
    </location>
</feature>
<protein>
    <recommendedName>
        <fullName evidence="6">GTP cyclohydrolase 1</fullName>
        <ecNumber evidence="6">3.5.4.16</ecNumber>
    </recommendedName>
    <alternativeName>
        <fullName evidence="6">GTP cyclohydrolase I</fullName>
        <shortName evidence="6">GTP-CH-I</shortName>
    </alternativeName>
</protein>
<name>A0A2I7N301_9NEIS</name>
<keyword evidence="6" id="KW-0342">GTP-binding</keyword>
<dbReference type="PANTHER" id="PTHR11109">
    <property type="entry name" value="GTP CYCLOHYDROLASE I"/>
    <property type="match status" value="1"/>
</dbReference>
<feature type="binding site" evidence="6">
    <location>
        <position position="110"/>
    </location>
    <ligand>
        <name>Zn(2+)</name>
        <dbReference type="ChEBI" id="CHEBI:29105"/>
    </ligand>
</feature>
<comment type="subunit">
    <text evidence="6">Homopolymer.</text>
</comment>
<dbReference type="NCBIfam" id="NF006826">
    <property type="entry name" value="PRK09347.1-3"/>
    <property type="match status" value="1"/>
</dbReference>
<sequence>MKTYEKDPALGNKVAQHLKILGIDNPVNGNIDNNLVQQSIATLLSGLGIPLDDESIAKTPERVARFFVNELFYGLNYANFPKMTFNHNKYGYSEPVIAKNISFKSTCEHHLVTISGEAFVAYIPGNQVVGLSKLNRVVDFFARRPQVQERATLQIFRALQFLLETEDVAVLIKATHHCITMRGVSDHNVENITYQFGGQFSNPEMKRNFLELIKDNQA</sequence>
<dbReference type="RefSeq" id="WP_102950134.1">
    <property type="nucleotide sequence ID" value="NZ_CP024847.1"/>
</dbReference>
<evidence type="ECO:0000256" key="4">
    <source>
        <dbReference type="ARBA" id="ARBA00022563"/>
    </source>
</evidence>
<keyword evidence="6" id="KW-0547">Nucleotide-binding</keyword>
<dbReference type="GO" id="GO:0008270">
    <property type="term" value="F:zinc ion binding"/>
    <property type="evidence" value="ECO:0007669"/>
    <property type="project" value="UniProtKB-UniRule"/>
</dbReference>
<keyword evidence="4 6" id="KW-0554">One-carbon metabolism</keyword>
<gene>
    <name evidence="6" type="primary">folE</name>
    <name evidence="8" type="ORF">CUN60_00475</name>
</gene>
<dbReference type="NCBIfam" id="NF006824">
    <property type="entry name" value="PRK09347.1-1"/>
    <property type="match status" value="1"/>
</dbReference>
<evidence type="ECO:0000256" key="3">
    <source>
        <dbReference type="ARBA" id="ARBA00008085"/>
    </source>
</evidence>
<evidence type="ECO:0000313" key="9">
    <source>
        <dbReference type="Proteomes" id="UP000236655"/>
    </source>
</evidence>
<dbReference type="GO" id="GO:0003934">
    <property type="term" value="F:GTP cyclohydrolase I activity"/>
    <property type="evidence" value="ECO:0007669"/>
    <property type="project" value="UniProtKB-UniRule"/>
</dbReference>
<dbReference type="InterPro" id="IPR043134">
    <property type="entry name" value="GTP-CH-I_N"/>
</dbReference>
<dbReference type="Proteomes" id="UP000236655">
    <property type="component" value="Chromosome"/>
</dbReference>
<evidence type="ECO:0000313" key="8">
    <source>
        <dbReference type="EMBL" id="AUR50834.1"/>
    </source>
</evidence>
<dbReference type="FunFam" id="3.30.1130.10:FF:000001">
    <property type="entry name" value="GTP cyclohydrolase 1"/>
    <property type="match status" value="1"/>
</dbReference>
<keyword evidence="6" id="KW-0862">Zinc</keyword>
<dbReference type="InterPro" id="IPR001474">
    <property type="entry name" value="GTP_CycHdrlase_I"/>
</dbReference>
<evidence type="ECO:0000256" key="6">
    <source>
        <dbReference type="HAMAP-Rule" id="MF_00223"/>
    </source>
</evidence>
<dbReference type="OrthoDB" id="9801207at2"/>
<dbReference type="GO" id="GO:0046654">
    <property type="term" value="P:tetrahydrofolate biosynthetic process"/>
    <property type="evidence" value="ECO:0007669"/>
    <property type="project" value="UniProtKB-UniRule"/>
</dbReference>
<dbReference type="GO" id="GO:0005737">
    <property type="term" value="C:cytoplasm"/>
    <property type="evidence" value="ECO:0007669"/>
    <property type="project" value="TreeGrafter"/>
</dbReference>
<dbReference type="PANTHER" id="PTHR11109:SF7">
    <property type="entry name" value="GTP CYCLOHYDROLASE 1"/>
    <property type="match status" value="1"/>
</dbReference>
<organism evidence="8 9">
    <name type="scientific">Aquella oligotrophica</name>
    <dbReference type="NCBI Taxonomy" id="2067065"/>
    <lineage>
        <taxon>Bacteria</taxon>
        <taxon>Pseudomonadati</taxon>
        <taxon>Pseudomonadota</taxon>
        <taxon>Betaproteobacteria</taxon>
        <taxon>Neisseriales</taxon>
        <taxon>Neisseriaceae</taxon>
        <taxon>Aquella</taxon>
    </lineage>
</organism>
<dbReference type="GO" id="GO:0006729">
    <property type="term" value="P:tetrahydrobiopterin biosynthetic process"/>
    <property type="evidence" value="ECO:0007669"/>
    <property type="project" value="TreeGrafter"/>
</dbReference>
<dbReference type="GO" id="GO:0005525">
    <property type="term" value="F:GTP binding"/>
    <property type="evidence" value="ECO:0007669"/>
    <property type="project" value="UniProtKB-KW"/>
</dbReference>
<feature type="binding site" evidence="6">
    <location>
        <position position="107"/>
    </location>
    <ligand>
        <name>Zn(2+)</name>
        <dbReference type="ChEBI" id="CHEBI:29105"/>
    </ligand>
</feature>
<evidence type="ECO:0000256" key="2">
    <source>
        <dbReference type="ARBA" id="ARBA00005080"/>
    </source>
</evidence>
<dbReference type="AlphaFoldDB" id="A0A2I7N301"/>
<feature type="binding site" evidence="6">
    <location>
        <position position="178"/>
    </location>
    <ligand>
        <name>Zn(2+)</name>
        <dbReference type="ChEBI" id="CHEBI:29105"/>
    </ligand>
</feature>
<keyword evidence="9" id="KW-1185">Reference proteome</keyword>
<dbReference type="SUPFAM" id="SSF55620">
    <property type="entry name" value="Tetrahydrobiopterin biosynthesis enzymes-like"/>
    <property type="match status" value="1"/>
</dbReference>
<comment type="catalytic activity">
    <reaction evidence="1 6">
        <text>GTP + H2O = 7,8-dihydroneopterin 3'-triphosphate + formate + H(+)</text>
        <dbReference type="Rhea" id="RHEA:17473"/>
        <dbReference type="ChEBI" id="CHEBI:15377"/>
        <dbReference type="ChEBI" id="CHEBI:15378"/>
        <dbReference type="ChEBI" id="CHEBI:15740"/>
        <dbReference type="ChEBI" id="CHEBI:37565"/>
        <dbReference type="ChEBI" id="CHEBI:58462"/>
        <dbReference type="EC" id="3.5.4.16"/>
    </reaction>
</comment>
<dbReference type="HAMAP" id="MF_00223">
    <property type="entry name" value="FolE"/>
    <property type="match status" value="1"/>
</dbReference>
<proteinExistence type="inferred from homology"/>
<dbReference type="InterPro" id="IPR043133">
    <property type="entry name" value="GTP-CH-I_C/QueF"/>
</dbReference>
<reference evidence="9" key="1">
    <citation type="submission" date="2017-11" db="EMBL/GenBank/DDBJ databases">
        <authorList>
            <person name="Chan K.G."/>
            <person name="Lee L.S."/>
        </authorList>
    </citation>
    <scope>NUCLEOTIDE SEQUENCE [LARGE SCALE GENOMIC DNA]</scope>
    <source>
        <strain evidence="9">DSM 100970</strain>
    </source>
</reference>
<comment type="similarity">
    <text evidence="3 6">Belongs to the GTP cyclohydrolase I family.</text>
</comment>
<evidence type="ECO:0000256" key="1">
    <source>
        <dbReference type="ARBA" id="ARBA00001052"/>
    </source>
</evidence>
<evidence type="ECO:0000259" key="7">
    <source>
        <dbReference type="Pfam" id="PF01227"/>
    </source>
</evidence>